<evidence type="ECO:0000259" key="8">
    <source>
        <dbReference type="PROSITE" id="PS50071"/>
    </source>
</evidence>
<feature type="compositionally biased region" description="Polar residues" evidence="7">
    <location>
        <begin position="56"/>
        <end position="67"/>
    </location>
</feature>
<keyword evidence="2 5" id="KW-0238">DNA-binding</keyword>
<comment type="subcellular location">
    <subcellularLocation>
        <location evidence="1 5 6">Nucleus</location>
    </subcellularLocation>
</comment>
<dbReference type="GO" id="GO:0000981">
    <property type="term" value="F:DNA-binding transcription factor activity, RNA polymerase II-specific"/>
    <property type="evidence" value="ECO:0007669"/>
    <property type="project" value="TreeGrafter"/>
</dbReference>
<name>A0A017S6S1_ASPRC</name>
<evidence type="ECO:0000256" key="4">
    <source>
        <dbReference type="ARBA" id="ARBA00023242"/>
    </source>
</evidence>
<feature type="domain" description="Homeobox" evidence="8">
    <location>
        <begin position="164"/>
        <end position="225"/>
    </location>
</feature>
<accession>A0A017S6S1</accession>
<reference evidence="10" key="1">
    <citation type="journal article" date="2014" name="Nat. Commun.">
        <title>Genomic adaptations of the halophilic Dead Sea filamentous fungus Eurotium rubrum.</title>
        <authorList>
            <person name="Kis-Papo T."/>
            <person name="Weig A.R."/>
            <person name="Riley R."/>
            <person name="Persoh D."/>
            <person name="Salamov A."/>
            <person name="Sun H."/>
            <person name="Lipzen A."/>
            <person name="Wasser S.P."/>
            <person name="Rambold G."/>
            <person name="Grigoriev I.V."/>
            <person name="Nevo E."/>
        </authorList>
    </citation>
    <scope>NUCLEOTIDE SEQUENCE [LARGE SCALE GENOMIC DNA]</scope>
    <source>
        <strain evidence="10">CBS 135680</strain>
    </source>
</reference>
<dbReference type="OrthoDB" id="6159439at2759"/>
<dbReference type="AlphaFoldDB" id="A0A017S6S1"/>
<dbReference type="GeneID" id="63695488"/>
<evidence type="ECO:0000256" key="6">
    <source>
        <dbReference type="RuleBase" id="RU000682"/>
    </source>
</evidence>
<feature type="region of interest" description="Disordered" evidence="7">
    <location>
        <begin position="40"/>
        <end position="168"/>
    </location>
</feature>
<dbReference type="InterPro" id="IPR050453">
    <property type="entry name" value="LIM_Homeobox_TF"/>
</dbReference>
<evidence type="ECO:0000256" key="1">
    <source>
        <dbReference type="ARBA" id="ARBA00004123"/>
    </source>
</evidence>
<dbReference type="GO" id="GO:0005634">
    <property type="term" value="C:nucleus"/>
    <property type="evidence" value="ECO:0007669"/>
    <property type="project" value="UniProtKB-SubCell"/>
</dbReference>
<protein>
    <submittedName>
        <fullName evidence="9">Homeobox-domain-containing protein</fullName>
    </submittedName>
</protein>
<dbReference type="STRING" id="1388766.A0A017S6S1"/>
<sequence length="531" mass="58631">MSVSGPCLWLPSPAASSHYSAIQSPASAANTWLSEQNLTRTQPEKTEGSVLPAVPSTFSSTTINAPVQTELMPPKHADDRTVQATTDAPLSRTRLERFNRSEPLLSGVSQDAASSSPATRDSSLERKRKHSDSHLHDKDIVEGVMTPSDDGGERQTTPSDEKLEKKKMKRFRLTHNQTRFLMSEFTRQAHPDAAHRERLSKEIPGLTPRQVQVWFQNRRAKLKRLTSNDRERMLKSRALPDDFDTTQVLRTPFDHKSTSETPGLLTNPNRPNDEEYAMSPMSAPSAGGGYFPPTPAAERPQDAYAMAPNRPPIPTSLSDIHRAGRGAYPFSRSSSFSDAYPGFPHSYSRFSSPSTESLGHGLPYGRRPMDYGIPRPANAMVPGYDPNRPIEGSVSPTEQQEGSIPYSIDQHGHQVPNYHPSMAMPPPKGYGGMDINTSMQPPRQIPALHSVPVSDSPDYRPYSYDPQPYPLNNNIPYTQANTAGMPLPATYPSDTGHMPPATADGRMNPPQIMDPMRARFGSQSLDYASYL</sequence>
<dbReference type="EMBL" id="KK088436">
    <property type="protein sequence ID" value="EYE92637.1"/>
    <property type="molecule type" value="Genomic_DNA"/>
</dbReference>
<dbReference type="SUPFAM" id="SSF46689">
    <property type="entry name" value="Homeodomain-like"/>
    <property type="match status" value="1"/>
</dbReference>
<dbReference type="Pfam" id="PF00046">
    <property type="entry name" value="Homeodomain"/>
    <property type="match status" value="1"/>
</dbReference>
<feature type="DNA-binding region" description="Homeobox" evidence="5">
    <location>
        <begin position="166"/>
        <end position="226"/>
    </location>
</feature>
<dbReference type="InterPro" id="IPR009057">
    <property type="entry name" value="Homeodomain-like_sf"/>
</dbReference>
<evidence type="ECO:0000256" key="3">
    <source>
        <dbReference type="ARBA" id="ARBA00023155"/>
    </source>
</evidence>
<dbReference type="PROSITE" id="PS50071">
    <property type="entry name" value="HOMEOBOX_2"/>
    <property type="match status" value="1"/>
</dbReference>
<dbReference type="Gene3D" id="1.10.10.60">
    <property type="entry name" value="Homeodomain-like"/>
    <property type="match status" value="1"/>
</dbReference>
<dbReference type="HOGENOM" id="CLU_040932_0_0_1"/>
<feature type="compositionally biased region" description="Basic and acidic residues" evidence="7">
    <location>
        <begin position="132"/>
        <end position="141"/>
    </location>
</feature>
<organism evidence="9 10">
    <name type="scientific">Aspergillus ruber (strain CBS 135680)</name>
    <dbReference type="NCBI Taxonomy" id="1388766"/>
    <lineage>
        <taxon>Eukaryota</taxon>
        <taxon>Fungi</taxon>
        <taxon>Dikarya</taxon>
        <taxon>Ascomycota</taxon>
        <taxon>Pezizomycotina</taxon>
        <taxon>Eurotiomycetes</taxon>
        <taxon>Eurotiomycetidae</taxon>
        <taxon>Eurotiales</taxon>
        <taxon>Aspergillaceae</taxon>
        <taxon>Aspergillus</taxon>
        <taxon>Aspergillus subgen. Aspergillus</taxon>
    </lineage>
</organism>
<dbReference type="InterPro" id="IPR001356">
    <property type="entry name" value="HD"/>
</dbReference>
<evidence type="ECO:0000313" key="9">
    <source>
        <dbReference type="EMBL" id="EYE92637.1"/>
    </source>
</evidence>
<feature type="compositionally biased region" description="Polar residues" evidence="7">
    <location>
        <begin position="107"/>
        <end position="121"/>
    </location>
</feature>
<dbReference type="GO" id="GO:0000977">
    <property type="term" value="F:RNA polymerase II transcription regulatory region sequence-specific DNA binding"/>
    <property type="evidence" value="ECO:0007669"/>
    <property type="project" value="TreeGrafter"/>
</dbReference>
<dbReference type="PANTHER" id="PTHR24208:SF166">
    <property type="entry name" value="LIM HOMEOBOX TRANSCRIPTION FACTOR 1 ALPHA, ISOFORM B"/>
    <property type="match status" value="1"/>
</dbReference>
<dbReference type="Proteomes" id="UP000019804">
    <property type="component" value="Unassembled WGS sequence"/>
</dbReference>
<proteinExistence type="predicted"/>
<evidence type="ECO:0000313" key="10">
    <source>
        <dbReference type="Proteomes" id="UP000019804"/>
    </source>
</evidence>
<keyword evidence="10" id="KW-1185">Reference proteome</keyword>
<gene>
    <name evidence="9" type="ORF">EURHEDRAFT_405140</name>
</gene>
<evidence type="ECO:0000256" key="2">
    <source>
        <dbReference type="ARBA" id="ARBA00023125"/>
    </source>
</evidence>
<dbReference type="CDD" id="cd00086">
    <property type="entry name" value="homeodomain"/>
    <property type="match status" value="1"/>
</dbReference>
<evidence type="ECO:0000256" key="5">
    <source>
        <dbReference type="PROSITE-ProRule" id="PRU00108"/>
    </source>
</evidence>
<evidence type="ECO:0000256" key="7">
    <source>
        <dbReference type="SAM" id="MobiDB-lite"/>
    </source>
</evidence>
<keyword evidence="4 5" id="KW-0539">Nucleus</keyword>
<dbReference type="SMART" id="SM00389">
    <property type="entry name" value="HOX"/>
    <property type="match status" value="1"/>
</dbReference>
<keyword evidence="3 5" id="KW-0371">Homeobox</keyword>
<dbReference type="PANTHER" id="PTHR24208">
    <property type="entry name" value="LIM/HOMEOBOX PROTEIN LHX"/>
    <property type="match status" value="1"/>
</dbReference>
<dbReference type="RefSeq" id="XP_040636325.1">
    <property type="nucleotide sequence ID" value="XM_040780364.1"/>
</dbReference>